<keyword evidence="1" id="KW-1133">Transmembrane helix</keyword>
<dbReference type="Gene3D" id="2.60.120.200">
    <property type="match status" value="1"/>
</dbReference>
<dbReference type="EMBL" id="VSSQ01014651">
    <property type="protein sequence ID" value="MPM54107.1"/>
    <property type="molecule type" value="Genomic_DNA"/>
</dbReference>
<evidence type="ECO:0000256" key="1">
    <source>
        <dbReference type="SAM" id="Phobius"/>
    </source>
</evidence>
<keyword evidence="1" id="KW-0812">Transmembrane</keyword>
<comment type="caution">
    <text evidence="2">The sequence shown here is derived from an EMBL/GenBank/DDBJ whole genome shotgun (WGS) entry which is preliminary data.</text>
</comment>
<name>A0A645AM31_9ZZZZ</name>
<dbReference type="SUPFAM" id="SSF49899">
    <property type="entry name" value="Concanavalin A-like lectins/glucanases"/>
    <property type="match status" value="1"/>
</dbReference>
<dbReference type="AlphaFoldDB" id="A0A645AM31"/>
<feature type="transmembrane region" description="Helical" evidence="1">
    <location>
        <begin position="476"/>
        <end position="494"/>
    </location>
</feature>
<accession>A0A645AM31</accession>
<feature type="transmembrane region" description="Helical" evidence="1">
    <location>
        <begin position="325"/>
        <end position="354"/>
    </location>
</feature>
<sequence>MLLFLGGLNAQTYPKNGQVFGKEFHQGMDTTALVTTVDGKFLWVIDRINRGSTKKIPENRSWVFYNDNREAKTPISFTQGIDSTDGTALWSRIDDMMGIKTTTATPKYGTVICTFKVGEKKDRNYENAGNKFIARVTDFAFGINNEIQMVYIPAISFDFELDENLNILTSVEREKNYSNISNYTYMANLGLQRDEWQTVVITYDCDKKQLTYFANGKKLEYSKTSLRWDEVYTNPKNMEFQLARSDIGDVAVSKIAIYNRTLSDKEILSLTGGGEKSFAETKGELKPPPIDVNRGWAWFLLVFTLIVTLINIFTGRHQFNPELTLLFGFVAILMVYIKGMVPVLPIGNLFVGYADTGINFPTSTWEQLNYVTKYKLPDILLTFIALIALSYSKEDDYSDMSPMRKILNFLVPYGSIVLLYVASGYGAAVLLGAVALLILSSLGEQAFHHTEYPVYAIINKETGQILRYEQGSPGGAIFFGIFIVIVLILIAYLFSSLYLFLFKIYFLFLLVMWMIGIFGDVKDSIR</sequence>
<keyword evidence="1" id="KW-0472">Membrane</keyword>
<evidence type="ECO:0000313" key="2">
    <source>
        <dbReference type="EMBL" id="MPM54107.1"/>
    </source>
</evidence>
<feature type="transmembrane region" description="Helical" evidence="1">
    <location>
        <begin position="501"/>
        <end position="519"/>
    </location>
</feature>
<reference evidence="2" key="1">
    <citation type="submission" date="2019-08" db="EMBL/GenBank/DDBJ databases">
        <authorList>
            <person name="Kucharzyk K."/>
            <person name="Murdoch R.W."/>
            <person name="Higgins S."/>
            <person name="Loffler F."/>
        </authorList>
    </citation>
    <scope>NUCLEOTIDE SEQUENCE</scope>
</reference>
<feature type="transmembrane region" description="Helical" evidence="1">
    <location>
        <begin position="295"/>
        <end position="313"/>
    </location>
</feature>
<dbReference type="InterPro" id="IPR013320">
    <property type="entry name" value="ConA-like_dom_sf"/>
</dbReference>
<gene>
    <name evidence="2" type="ORF">SDC9_100880</name>
</gene>
<feature type="transmembrane region" description="Helical" evidence="1">
    <location>
        <begin position="413"/>
        <end position="439"/>
    </location>
</feature>
<proteinExistence type="predicted"/>
<protein>
    <submittedName>
        <fullName evidence="2">Uncharacterized protein</fullName>
    </submittedName>
</protein>
<organism evidence="2">
    <name type="scientific">bioreactor metagenome</name>
    <dbReference type="NCBI Taxonomy" id="1076179"/>
    <lineage>
        <taxon>unclassified sequences</taxon>
        <taxon>metagenomes</taxon>
        <taxon>ecological metagenomes</taxon>
    </lineage>
</organism>